<protein>
    <recommendedName>
        <fullName evidence="1">Transcription regulator TrmB N-terminal domain-containing protein</fullName>
    </recommendedName>
</protein>
<dbReference type="AlphaFoldDB" id="A0A1G1XQA9"/>
<dbReference type="Pfam" id="PF01978">
    <property type="entry name" value="TrmB"/>
    <property type="match status" value="1"/>
</dbReference>
<gene>
    <name evidence="2" type="ORF">A2Y67_04100</name>
</gene>
<dbReference type="SUPFAM" id="SSF46785">
    <property type="entry name" value="Winged helix' DNA-binding domain"/>
    <property type="match status" value="1"/>
</dbReference>
<evidence type="ECO:0000313" key="3">
    <source>
        <dbReference type="Proteomes" id="UP000176260"/>
    </source>
</evidence>
<dbReference type="EMBL" id="MHIA01000023">
    <property type="protein sequence ID" value="OGY41796.1"/>
    <property type="molecule type" value="Genomic_DNA"/>
</dbReference>
<feature type="domain" description="Transcription regulator TrmB N-terminal" evidence="1">
    <location>
        <begin position="2"/>
        <end position="52"/>
    </location>
</feature>
<name>A0A1G1XQA9_9BACT</name>
<dbReference type="InterPro" id="IPR036388">
    <property type="entry name" value="WH-like_DNA-bd_sf"/>
</dbReference>
<evidence type="ECO:0000313" key="2">
    <source>
        <dbReference type="EMBL" id="OGY41796.1"/>
    </source>
</evidence>
<sequence>MESGPLPAGKLAKRLNMPRSSLYGFLQDLAQKGLVLQSEKQAVKIWQASPPEKVQEVLNDQINQIEKAKSSFANLLPDLQAKQKTDFITPKFTYFEGQEGLRQIIKDVLLYRDIETDCIWPIKDMVDVIGKDFLEQYGTKERIRRNIKTYVLVPQNKMIDIKTNPFFGSQEELKREVRIAPKDIEYSMGYWAYGNKVAFISSKKESFGFIVESKELRQLLKTQFDLIWQISQPVKIDKKYTEKFIQEI</sequence>
<dbReference type="Gene3D" id="1.10.10.10">
    <property type="entry name" value="Winged helix-like DNA-binding domain superfamily/Winged helix DNA-binding domain"/>
    <property type="match status" value="1"/>
</dbReference>
<dbReference type="InterPro" id="IPR051797">
    <property type="entry name" value="TrmB-like"/>
</dbReference>
<dbReference type="PANTHER" id="PTHR34293:SF1">
    <property type="entry name" value="HTH-TYPE TRANSCRIPTIONAL REGULATOR TRMBL2"/>
    <property type="match status" value="1"/>
</dbReference>
<evidence type="ECO:0000259" key="1">
    <source>
        <dbReference type="Pfam" id="PF01978"/>
    </source>
</evidence>
<reference evidence="2 3" key="1">
    <citation type="journal article" date="2016" name="Nat. Commun.">
        <title>Thousands of microbial genomes shed light on interconnected biogeochemical processes in an aquifer system.</title>
        <authorList>
            <person name="Anantharaman K."/>
            <person name="Brown C.T."/>
            <person name="Hug L.A."/>
            <person name="Sharon I."/>
            <person name="Castelle C.J."/>
            <person name="Probst A.J."/>
            <person name="Thomas B.C."/>
            <person name="Singh A."/>
            <person name="Wilkins M.J."/>
            <person name="Karaoz U."/>
            <person name="Brodie E.L."/>
            <person name="Williams K.H."/>
            <person name="Hubbard S.S."/>
            <person name="Banfield J.F."/>
        </authorList>
    </citation>
    <scope>NUCLEOTIDE SEQUENCE [LARGE SCALE GENOMIC DNA]</scope>
</reference>
<comment type="caution">
    <text evidence="2">The sequence shown here is derived from an EMBL/GenBank/DDBJ whole genome shotgun (WGS) entry which is preliminary data.</text>
</comment>
<dbReference type="InterPro" id="IPR002831">
    <property type="entry name" value="Tscrpt_reg_TrmB_N"/>
</dbReference>
<dbReference type="InterPro" id="IPR036390">
    <property type="entry name" value="WH_DNA-bd_sf"/>
</dbReference>
<proteinExistence type="predicted"/>
<organism evidence="2 3">
    <name type="scientific">Candidatus Buchananbacteria bacterium RBG_13_39_9</name>
    <dbReference type="NCBI Taxonomy" id="1797531"/>
    <lineage>
        <taxon>Bacteria</taxon>
        <taxon>Candidatus Buchananiibacteriota</taxon>
    </lineage>
</organism>
<accession>A0A1G1XQA9</accession>
<dbReference type="Proteomes" id="UP000176260">
    <property type="component" value="Unassembled WGS sequence"/>
</dbReference>
<dbReference type="PANTHER" id="PTHR34293">
    <property type="entry name" value="HTH-TYPE TRANSCRIPTIONAL REGULATOR TRMBL2"/>
    <property type="match status" value="1"/>
</dbReference>